<dbReference type="GO" id="GO:0010181">
    <property type="term" value="F:FMN binding"/>
    <property type="evidence" value="ECO:0007669"/>
    <property type="project" value="TreeGrafter"/>
</dbReference>
<dbReference type="HAMAP" id="MF_00300">
    <property type="entry name" value="Chorismate_synth"/>
    <property type="match status" value="1"/>
</dbReference>
<reference evidence="9 10" key="1">
    <citation type="submission" date="2020-08" db="EMBL/GenBank/DDBJ databases">
        <title>Genome sequence of Diaphorobacter aerolatus KACC 16536T.</title>
        <authorList>
            <person name="Hyun D.-W."/>
            <person name="Bae J.-W."/>
        </authorList>
    </citation>
    <scope>NUCLEOTIDE SEQUENCE [LARGE SCALE GENOMIC DNA]</scope>
    <source>
        <strain evidence="9 10">KACC 16536</strain>
    </source>
</reference>
<dbReference type="InterPro" id="IPR020541">
    <property type="entry name" value="Chorismate_synthase_CS"/>
</dbReference>
<keyword evidence="7" id="KW-0521">NADP</keyword>
<dbReference type="CDD" id="cd07304">
    <property type="entry name" value="Chorismate_synthase"/>
    <property type="match status" value="1"/>
</dbReference>
<organism evidence="9 10">
    <name type="scientific">Diaphorobacter aerolatus</name>
    <dbReference type="NCBI Taxonomy" id="1288495"/>
    <lineage>
        <taxon>Bacteria</taxon>
        <taxon>Pseudomonadati</taxon>
        <taxon>Pseudomonadota</taxon>
        <taxon>Betaproteobacteria</taxon>
        <taxon>Burkholderiales</taxon>
        <taxon>Comamonadaceae</taxon>
        <taxon>Diaphorobacter</taxon>
    </lineage>
</organism>
<comment type="function">
    <text evidence="7">Catalyzes the anti-1,4-elimination of the C-3 phosphate and the C-6 proR hydrogen from 5-enolpyruvylshikimate-3-phosphate (EPSP) to yield chorismate, which is the branch point compound that serves as the starting substrate for the three terminal pathways of aromatic amino acid biosynthesis. This reaction introduces a second double bond into the aromatic ring system.</text>
</comment>
<dbReference type="PROSITE" id="PS00788">
    <property type="entry name" value="CHORISMATE_SYNTHASE_2"/>
    <property type="match status" value="1"/>
</dbReference>
<sequence length="366" mass="39070">MSGNTLGTLFCVTNFGESHGPAIGCVIDGCPPGMALTEADIQLDLDRRRPGTSRHVTQRNESDSVEILSGVYEGRTTGTPIALLIRNTDQRSKDYTNIAQSFRPGHADYTYFQKYGIRDPRGGGRSSARLTAPTVAAGAVAKKWLKEKHGVEFRACMTQIGELEIPFESWEHVPHNPFFAPVADVQAYEDYMDRLRKSGDSIGAKVRVQASGVPVGLGEPLYDKLDADIAHVMMGLNAVKAVEIGAGFDSVTQRGTTHGDSLTTRGFETNNAGGVLGGISSGQDIEVSIGIKPTSSIISPRHSINTLGESVEVITKGRHDPCVGIRAAPIAEALLALVIMDHALRHRAQCGDVESGLAPIPASIQS</sequence>
<dbReference type="GO" id="GO:0008652">
    <property type="term" value="P:amino acid biosynthetic process"/>
    <property type="evidence" value="ECO:0007669"/>
    <property type="project" value="UniProtKB-KW"/>
</dbReference>
<protein>
    <recommendedName>
        <fullName evidence="3 7">Chorismate synthase</fullName>
        <shortName evidence="7">CS</shortName>
        <ecNumber evidence="3 7">4.2.3.5</ecNumber>
    </recommendedName>
    <alternativeName>
        <fullName evidence="7">5-enolpyruvylshikimate-3-phosphate phospholyase</fullName>
    </alternativeName>
</protein>
<evidence type="ECO:0000313" key="9">
    <source>
        <dbReference type="EMBL" id="QNP48531.1"/>
    </source>
</evidence>
<keyword evidence="7" id="KW-0285">Flavoprotein</keyword>
<comment type="cofactor">
    <cofactor evidence="7 8">
        <name>FMNH2</name>
        <dbReference type="ChEBI" id="CHEBI:57618"/>
    </cofactor>
    <text evidence="7 8">Reduced FMN (FMNH(2)).</text>
</comment>
<dbReference type="PROSITE" id="PS00789">
    <property type="entry name" value="CHORISMATE_SYNTHASE_3"/>
    <property type="match status" value="1"/>
</dbReference>
<evidence type="ECO:0000256" key="8">
    <source>
        <dbReference type="RuleBase" id="RU000605"/>
    </source>
</evidence>
<accession>A0A7H0GJR5</accession>
<evidence type="ECO:0000256" key="6">
    <source>
        <dbReference type="ARBA" id="ARBA00023239"/>
    </source>
</evidence>
<dbReference type="InterPro" id="IPR035904">
    <property type="entry name" value="Chorismate_synth_AroC_sf"/>
</dbReference>
<keyword evidence="6 7" id="KW-0456">Lyase</keyword>
<dbReference type="GO" id="GO:0009073">
    <property type="term" value="P:aromatic amino acid family biosynthetic process"/>
    <property type="evidence" value="ECO:0007669"/>
    <property type="project" value="UniProtKB-KW"/>
</dbReference>
<feature type="binding site" evidence="7">
    <location>
        <position position="54"/>
    </location>
    <ligand>
        <name>NADP(+)</name>
        <dbReference type="ChEBI" id="CHEBI:58349"/>
    </ligand>
</feature>
<dbReference type="EMBL" id="CP060783">
    <property type="protein sequence ID" value="QNP48531.1"/>
    <property type="molecule type" value="Genomic_DNA"/>
</dbReference>
<feature type="binding site" evidence="7">
    <location>
        <position position="318"/>
    </location>
    <ligand>
        <name>FMN</name>
        <dbReference type="ChEBI" id="CHEBI:58210"/>
    </ligand>
</feature>
<dbReference type="Pfam" id="PF01264">
    <property type="entry name" value="Chorismate_synt"/>
    <property type="match status" value="1"/>
</dbReference>
<dbReference type="GO" id="GO:0004107">
    <property type="term" value="F:chorismate synthase activity"/>
    <property type="evidence" value="ECO:0007669"/>
    <property type="project" value="UniProtKB-UniRule"/>
</dbReference>
<keyword evidence="7" id="KW-0274">FAD</keyword>
<keyword evidence="10" id="KW-1185">Reference proteome</keyword>
<dbReference type="Proteomes" id="UP000516028">
    <property type="component" value="Chromosome"/>
</dbReference>
<evidence type="ECO:0000313" key="10">
    <source>
        <dbReference type="Proteomes" id="UP000516028"/>
    </source>
</evidence>
<dbReference type="Gene3D" id="3.60.150.10">
    <property type="entry name" value="Chorismate synthase AroC"/>
    <property type="match status" value="1"/>
</dbReference>
<dbReference type="RefSeq" id="WP_187724128.1">
    <property type="nucleotide sequence ID" value="NZ_CP060783.1"/>
</dbReference>
<feature type="binding site" evidence="7">
    <location>
        <begin position="292"/>
        <end position="296"/>
    </location>
    <ligand>
        <name>FMN</name>
        <dbReference type="ChEBI" id="CHEBI:58210"/>
    </ligand>
</feature>
<evidence type="ECO:0000256" key="5">
    <source>
        <dbReference type="ARBA" id="ARBA00023141"/>
    </source>
</evidence>
<dbReference type="PANTHER" id="PTHR21085:SF0">
    <property type="entry name" value="CHORISMATE SYNTHASE"/>
    <property type="match status" value="1"/>
</dbReference>
<keyword evidence="7" id="KW-0288">FMN</keyword>
<dbReference type="NCBIfam" id="TIGR00033">
    <property type="entry name" value="aroC"/>
    <property type="match status" value="1"/>
</dbReference>
<dbReference type="PIRSF" id="PIRSF001456">
    <property type="entry name" value="Chorismate_synth"/>
    <property type="match status" value="1"/>
</dbReference>
<evidence type="ECO:0000256" key="7">
    <source>
        <dbReference type="HAMAP-Rule" id="MF_00300"/>
    </source>
</evidence>
<dbReference type="GO" id="GO:0009423">
    <property type="term" value="P:chorismate biosynthetic process"/>
    <property type="evidence" value="ECO:0007669"/>
    <property type="project" value="UniProtKB-UniRule"/>
</dbReference>
<evidence type="ECO:0000256" key="2">
    <source>
        <dbReference type="ARBA" id="ARBA00008014"/>
    </source>
</evidence>
<evidence type="ECO:0000256" key="4">
    <source>
        <dbReference type="ARBA" id="ARBA00022605"/>
    </source>
</evidence>
<evidence type="ECO:0000256" key="1">
    <source>
        <dbReference type="ARBA" id="ARBA00005044"/>
    </source>
</evidence>
<dbReference type="SUPFAM" id="SSF103263">
    <property type="entry name" value="Chorismate synthase, AroC"/>
    <property type="match status" value="1"/>
</dbReference>
<dbReference type="AlphaFoldDB" id="A0A7H0GJR5"/>
<dbReference type="PROSITE" id="PS00787">
    <property type="entry name" value="CHORISMATE_SYNTHASE_1"/>
    <property type="match status" value="1"/>
</dbReference>
<feature type="binding site" evidence="7">
    <location>
        <position position="48"/>
    </location>
    <ligand>
        <name>NADP(+)</name>
        <dbReference type="ChEBI" id="CHEBI:58349"/>
    </ligand>
</feature>
<dbReference type="NCBIfam" id="NF003793">
    <property type="entry name" value="PRK05382.1"/>
    <property type="match status" value="1"/>
</dbReference>
<feature type="binding site" evidence="7">
    <location>
        <begin position="237"/>
        <end position="238"/>
    </location>
    <ligand>
        <name>FMN</name>
        <dbReference type="ChEBI" id="CHEBI:58210"/>
    </ligand>
</feature>
<proteinExistence type="inferred from homology"/>
<evidence type="ECO:0000256" key="3">
    <source>
        <dbReference type="ARBA" id="ARBA00013036"/>
    </source>
</evidence>
<dbReference type="UniPathway" id="UPA00053">
    <property type="reaction ID" value="UER00090"/>
</dbReference>
<dbReference type="EC" id="4.2.3.5" evidence="3 7"/>
<comment type="pathway">
    <text evidence="1 7 8">Metabolic intermediate biosynthesis; chorismate biosynthesis; chorismate from D-erythrose 4-phosphate and phosphoenolpyruvate: step 7/7.</text>
</comment>
<feature type="binding site" evidence="7">
    <location>
        <position position="277"/>
    </location>
    <ligand>
        <name>FMN</name>
        <dbReference type="ChEBI" id="CHEBI:58210"/>
    </ligand>
</feature>
<comment type="catalytic activity">
    <reaction evidence="7 8">
        <text>5-O-(1-carboxyvinyl)-3-phosphoshikimate = chorismate + phosphate</text>
        <dbReference type="Rhea" id="RHEA:21020"/>
        <dbReference type="ChEBI" id="CHEBI:29748"/>
        <dbReference type="ChEBI" id="CHEBI:43474"/>
        <dbReference type="ChEBI" id="CHEBI:57701"/>
        <dbReference type="EC" id="4.2.3.5"/>
    </reaction>
</comment>
<dbReference type="GO" id="GO:0005829">
    <property type="term" value="C:cytosol"/>
    <property type="evidence" value="ECO:0007669"/>
    <property type="project" value="TreeGrafter"/>
</dbReference>
<name>A0A7H0GJR5_9BURK</name>
<keyword evidence="5 7" id="KW-0057">Aromatic amino acid biosynthesis</keyword>
<keyword evidence="4 7" id="KW-0028">Amino-acid biosynthesis</keyword>
<dbReference type="InterPro" id="IPR000453">
    <property type="entry name" value="Chorismate_synth"/>
</dbReference>
<gene>
    <name evidence="7 9" type="primary">aroC</name>
    <name evidence="9" type="ORF">H9K75_21895</name>
</gene>
<dbReference type="PANTHER" id="PTHR21085">
    <property type="entry name" value="CHORISMATE SYNTHASE"/>
    <property type="match status" value="1"/>
</dbReference>
<feature type="binding site" evidence="7">
    <location>
        <begin position="125"/>
        <end position="127"/>
    </location>
    <ligand>
        <name>FMN</name>
        <dbReference type="ChEBI" id="CHEBI:58210"/>
    </ligand>
</feature>
<comment type="similarity">
    <text evidence="2 7 8">Belongs to the chorismate synthase family.</text>
</comment>
<comment type="subunit">
    <text evidence="7">Homotetramer.</text>
</comment>
<dbReference type="KEGG" id="daer:H9K75_21895"/>